<evidence type="ECO:0000313" key="2">
    <source>
        <dbReference type="Proteomes" id="UP000712600"/>
    </source>
</evidence>
<protein>
    <submittedName>
        <fullName evidence="1">Uncharacterized protein</fullName>
    </submittedName>
</protein>
<proteinExistence type="predicted"/>
<dbReference type="AlphaFoldDB" id="A0A8S9PFS3"/>
<reference evidence="1" key="1">
    <citation type="submission" date="2019-12" db="EMBL/GenBank/DDBJ databases">
        <title>Genome sequencing and annotation of Brassica cretica.</title>
        <authorList>
            <person name="Studholme D.J."/>
            <person name="Sarris P."/>
        </authorList>
    </citation>
    <scope>NUCLEOTIDE SEQUENCE</scope>
    <source>
        <strain evidence="1">PFS-109/04</strain>
        <tissue evidence="1">Leaf</tissue>
    </source>
</reference>
<name>A0A8S9PFS3_BRACR</name>
<evidence type="ECO:0000313" key="1">
    <source>
        <dbReference type="EMBL" id="KAF3511663.1"/>
    </source>
</evidence>
<gene>
    <name evidence="1" type="ORF">F2Q69_00003438</name>
</gene>
<dbReference type="EMBL" id="QGKX02001521">
    <property type="protein sequence ID" value="KAF3511663.1"/>
    <property type="molecule type" value="Genomic_DNA"/>
</dbReference>
<dbReference type="Proteomes" id="UP000712600">
    <property type="component" value="Unassembled WGS sequence"/>
</dbReference>
<accession>A0A8S9PFS3</accession>
<organism evidence="1 2">
    <name type="scientific">Brassica cretica</name>
    <name type="common">Mustard</name>
    <dbReference type="NCBI Taxonomy" id="69181"/>
    <lineage>
        <taxon>Eukaryota</taxon>
        <taxon>Viridiplantae</taxon>
        <taxon>Streptophyta</taxon>
        <taxon>Embryophyta</taxon>
        <taxon>Tracheophyta</taxon>
        <taxon>Spermatophyta</taxon>
        <taxon>Magnoliopsida</taxon>
        <taxon>eudicotyledons</taxon>
        <taxon>Gunneridae</taxon>
        <taxon>Pentapetalae</taxon>
        <taxon>rosids</taxon>
        <taxon>malvids</taxon>
        <taxon>Brassicales</taxon>
        <taxon>Brassicaceae</taxon>
        <taxon>Brassiceae</taxon>
        <taxon>Brassica</taxon>
    </lineage>
</organism>
<comment type="caution">
    <text evidence="1">The sequence shown here is derived from an EMBL/GenBank/DDBJ whole genome shotgun (WGS) entry which is preliminary data.</text>
</comment>
<sequence>MAQKHHLQSPVSHLPKPIIGFGTDGGVDGDRTFVTVITHVLPDRLRSVTFKLNLCVYPMVLSRACGTGTSKPSSLFSLPWNV</sequence>